<reference evidence="11" key="1">
    <citation type="submission" date="2017-04" db="EMBL/GenBank/DDBJ databases">
        <title>Function of individual gut microbiota members based on whole genome sequencing of pure cultures obtained from chicken caecum.</title>
        <authorList>
            <person name="Medvecky M."/>
            <person name="Cejkova D."/>
            <person name="Polansky O."/>
            <person name="Karasova D."/>
            <person name="Kubasova T."/>
            <person name="Cizek A."/>
            <person name="Rychlik I."/>
        </authorList>
    </citation>
    <scope>NUCLEOTIDE SEQUENCE [LARGE SCALE GENOMIC DNA]</scope>
    <source>
        <strain evidence="11">An199</strain>
    </source>
</reference>
<keyword evidence="2 10" id="KW-0489">Methyltransferase</keyword>
<protein>
    <submittedName>
        <fullName evidence="10">6-O-methylguanine DNA methyltransferase</fullName>
    </submittedName>
</protein>
<proteinExistence type="predicted"/>
<dbReference type="SUPFAM" id="SSF53155">
    <property type="entry name" value="Methylated DNA-protein cysteine methyltransferase domain"/>
    <property type="match status" value="1"/>
</dbReference>
<evidence type="ECO:0000256" key="7">
    <source>
        <dbReference type="ARBA" id="ARBA00023204"/>
    </source>
</evidence>
<evidence type="ECO:0000313" key="10">
    <source>
        <dbReference type="EMBL" id="OUP17760.1"/>
    </source>
</evidence>
<dbReference type="Gene3D" id="1.10.10.60">
    <property type="entry name" value="Homeodomain-like"/>
    <property type="match status" value="1"/>
</dbReference>
<dbReference type="InterPro" id="IPR009057">
    <property type="entry name" value="Homeodomain-like_sf"/>
</dbReference>
<comment type="catalytic activity">
    <reaction evidence="1">
        <text>a 4-O-methyl-thymidine in DNA + L-cysteinyl-[protein] = a thymidine in DNA + S-methyl-L-cysteinyl-[protein]</text>
        <dbReference type="Rhea" id="RHEA:53428"/>
        <dbReference type="Rhea" id="RHEA-COMP:10131"/>
        <dbReference type="Rhea" id="RHEA-COMP:10132"/>
        <dbReference type="Rhea" id="RHEA-COMP:13555"/>
        <dbReference type="Rhea" id="RHEA-COMP:13556"/>
        <dbReference type="ChEBI" id="CHEBI:29950"/>
        <dbReference type="ChEBI" id="CHEBI:82612"/>
        <dbReference type="ChEBI" id="CHEBI:137386"/>
        <dbReference type="ChEBI" id="CHEBI:137387"/>
        <dbReference type="EC" id="2.1.1.63"/>
    </reaction>
</comment>
<evidence type="ECO:0000256" key="2">
    <source>
        <dbReference type="ARBA" id="ARBA00022603"/>
    </source>
</evidence>
<dbReference type="InterPro" id="IPR036217">
    <property type="entry name" value="MethylDNA_cys_MeTrfase_DNAb"/>
</dbReference>
<dbReference type="PROSITE" id="PS00374">
    <property type="entry name" value="MGMT"/>
    <property type="match status" value="1"/>
</dbReference>
<evidence type="ECO:0000256" key="4">
    <source>
        <dbReference type="ARBA" id="ARBA00022763"/>
    </source>
</evidence>
<dbReference type="InterPro" id="IPR018060">
    <property type="entry name" value="HTH_AraC"/>
</dbReference>
<dbReference type="Gene3D" id="3.30.160.70">
    <property type="entry name" value="Methylated DNA-protein cysteine methyltransferase domain"/>
    <property type="match status" value="1"/>
</dbReference>
<dbReference type="GO" id="GO:0006281">
    <property type="term" value="P:DNA repair"/>
    <property type="evidence" value="ECO:0007669"/>
    <property type="project" value="UniProtKB-KW"/>
</dbReference>
<dbReference type="SUPFAM" id="SSF46767">
    <property type="entry name" value="Methylated DNA-protein cysteine methyltransferase, C-terminal domain"/>
    <property type="match status" value="1"/>
</dbReference>
<comment type="caution">
    <text evidence="10">The sequence shown here is derived from an EMBL/GenBank/DDBJ whole genome shotgun (WGS) entry which is preliminary data.</text>
</comment>
<organism evidence="10 11">
    <name type="scientific">Parabacteroides distasonis</name>
    <dbReference type="NCBI Taxonomy" id="823"/>
    <lineage>
        <taxon>Bacteria</taxon>
        <taxon>Pseudomonadati</taxon>
        <taxon>Bacteroidota</taxon>
        <taxon>Bacteroidia</taxon>
        <taxon>Bacteroidales</taxon>
        <taxon>Tannerellaceae</taxon>
        <taxon>Parabacteroides</taxon>
    </lineage>
</organism>
<dbReference type="Pfam" id="PF01035">
    <property type="entry name" value="DNA_binding_1"/>
    <property type="match status" value="1"/>
</dbReference>
<dbReference type="InterPro" id="IPR014048">
    <property type="entry name" value="MethylDNA_cys_MeTrfase_DNA-bd"/>
</dbReference>
<evidence type="ECO:0000256" key="8">
    <source>
        <dbReference type="ARBA" id="ARBA00049348"/>
    </source>
</evidence>
<dbReference type="GO" id="GO:0003908">
    <property type="term" value="F:methylated-DNA-[protein]-cysteine S-methyltransferase activity"/>
    <property type="evidence" value="ECO:0007669"/>
    <property type="project" value="UniProtKB-EC"/>
</dbReference>
<dbReference type="Gene3D" id="1.10.10.10">
    <property type="entry name" value="Winged helix-like DNA-binding domain superfamily/Winged helix DNA-binding domain"/>
    <property type="match status" value="1"/>
</dbReference>
<dbReference type="SMART" id="SM00342">
    <property type="entry name" value="HTH_ARAC"/>
    <property type="match status" value="1"/>
</dbReference>
<dbReference type="PANTHER" id="PTHR10815">
    <property type="entry name" value="METHYLATED-DNA--PROTEIN-CYSTEINE METHYLTRANSFERASE"/>
    <property type="match status" value="1"/>
</dbReference>
<dbReference type="GO" id="GO:0032259">
    <property type="term" value="P:methylation"/>
    <property type="evidence" value="ECO:0007669"/>
    <property type="project" value="UniProtKB-KW"/>
</dbReference>
<keyword evidence="4" id="KW-0227">DNA damage</keyword>
<dbReference type="SUPFAM" id="SSF46689">
    <property type="entry name" value="Homeodomain-like"/>
    <property type="match status" value="1"/>
</dbReference>
<dbReference type="PROSITE" id="PS01124">
    <property type="entry name" value="HTH_ARAC_FAMILY_2"/>
    <property type="match status" value="1"/>
</dbReference>
<evidence type="ECO:0000256" key="6">
    <source>
        <dbReference type="ARBA" id="ARBA00023163"/>
    </source>
</evidence>
<evidence type="ECO:0000313" key="11">
    <source>
        <dbReference type="Proteomes" id="UP000195950"/>
    </source>
</evidence>
<dbReference type="Proteomes" id="UP000195950">
    <property type="component" value="Unassembled WGS sequence"/>
</dbReference>
<dbReference type="NCBIfam" id="TIGR00589">
    <property type="entry name" value="ogt"/>
    <property type="match status" value="1"/>
</dbReference>
<dbReference type="Pfam" id="PF12833">
    <property type="entry name" value="HTH_18"/>
    <property type="match status" value="1"/>
</dbReference>
<dbReference type="InterPro" id="IPR036631">
    <property type="entry name" value="MGMT_N_sf"/>
</dbReference>
<dbReference type="GO" id="GO:0003700">
    <property type="term" value="F:DNA-binding transcription factor activity"/>
    <property type="evidence" value="ECO:0007669"/>
    <property type="project" value="InterPro"/>
</dbReference>
<keyword evidence="7" id="KW-0234">DNA repair</keyword>
<name>A0A1Y4IFI9_PARDI</name>
<keyword evidence="3 10" id="KW-0808">Transferase</keyword>
<dbReference type="EMBL" id="NFJX01000012">
    <property type="protein sequence ID" value="OUP17760.1"/>
    <property type="molecule type" value="Genomic_DNA"/>
</dbReference>
<evidence type="ECO:0000256" key="1">
    <source>
        <dbReference type="ARBA" id="ARBA00001286"/>
    </source>
</evidence>
<keyword evidence="6" id="KW-0804">Transcription</keyword>
<dbReference type="CDD" id="cd06445">
    <property type="entry name" value="ATase"/>
    <property type="match status" value="1"/>
</dbReference>
<evidence type="ECO:0000256" key="5">
    <source>
        <dbReference type="ARBA" id="ARBA00023015"/>
    </source>
</evidence>
<dbReference type="InterPro" id="IPR001497">
    <property type="entry name" value="MethylDNA_cys_MeTrfase_AS"/>
</dbReference>
<comment type="catalytic activity">
    <reaction evidence="8">
        <text>a 6-O-methyl-2'-deoxyguanosine in DNA + L-cysteinyl-[protein] = S-methyl-L-cysteinyl-[protein] + a 2'-deoxyguanosine in DNA</text>
        <dbReference type="Rhea" id="RHEA:24000"/>
        <dbReference type="Rhea" id="RHEA-COMP:10131"/>
        <dbReference type="Rhea" id="RHEA-COMP:10132"/>
        <dbReference type="Rhea" id="RHEA-COMP:11367"/>
        <dbReference type="Rhea" id="RHEA-COMP:11368"/>
        <dbReference type="ChEBI" id="CHEBI:29950"/>
        <dbReference type="ChEBI" id="CHEBI:82612"/>
        <dbReference type="ChEBI" id="CHEBI:85445"/>
        <dbReference type="ChEBI" id="CHEBI:85448"/>
        <dbReference type="EC" id="2.1.1.63"/>
    </reaction>
</comment>
<dbReference type="PANTHER" id="PTHR10815:SF13">
    <property type="entry name" value="METHYLATED-DNA--PROTEIN-CYSTEINE METHYLTRANSFERASE"/>
    <property type="match status" value="1"/>
</dbReference>
<gene>
    <name evidence="10" type="ORF">B5F32_13440</name>
</gene>
<dbReference type="InterPro" id="IPR036388">
    <property type="entry name" value="WH-like_DNA-bd_sf"/>
</dbReference>
<accession>A0A1Y4IFI9</accession>
<sequence>MIENINYIRIEKAIRYLVENFKQQPTLDELAQYIGVSPFHFQRIFTEWAGVSPKKFLELLTIEALKREIQDTSNLIEAAEKVGLSAQSRVYDLFVKIEAVTPQEYKSKGAGLSFEYGFSTTPFGECFIVSTSRGVCEIQFSDNDRSTLINGIKHEWSNAKFIQNDEMAKGIADKIFSPYVENKSLTLWLKGTPFQIKVWKALLEIPFGNVISYSQIATTIGNTRSTLAVRRAIANNPVAYVIPCHRVIRNTGIIGDYHWKKERKAIIIGWEKSNNTV</sequence>
<dbReference type="AlphaFoldDB" id="A0A1Y4IFI9"/>
<evidence type="ECO:0000259" key="9">
    <source>
        <dbReference type="PROSITE" id="PS01124"/>
    </source>
</evidence>
<evidence type="ECO:0000256" key="3">
    <source>
        <dbReference type="ARBA" id="ARBA00022679"/>
    </source>
</evidence>
<keyword evidence="5" id="KW-0805">Transcription regulation</keyword>
<dbReference type="RefSeq" id="WP_087345371.1">
    <property type="nucleotide sequence ID" value="NZ_NFJX01000012.1"/>
</dbReference>
<dbReference type="GO" id="GO:0043565">
    <property type="term" value="F:sequence-specific DNA binding"/>
    <property type="evidence" value="ECO:0007669"/>
    <property type="project" value="InterPro"/>
</dbReference>
<feature type="domain" description="HTH araC/xylS-type" evidence="9">
    <location>
        <begin position="11"/>
        <end position="108"/>
    </location>
</feature>